<evidence type="ECO:0000256" key="4">
    <source>
        <dbReference type="ARBA" id="ARBA00022694"/>
    </source>
</evidence>
<evidence type="ECO:0000256" key="2">
    <source>
        <dbReference type="ARBA" id="ARBA00022630"/>
    </source>
</evidence>
<feature type="non-terminal residue" evidence="8">
    <location>
        <position position="1"/>
    </location>
</feature>
<keyword evidence="3" id="KW-0288">FMN</keyword>
<keyword evidence="5" id="KW-0560">Oxidoreductase</keyword>
<dbReference type="Pfam" id="PF01207">
    <property type="entry name" value="Dus"/>
    <property type="match status" value="1"/>
</dbReference>
<evidence type="ECO:0000256" key="1">
    <source>
        <dbReference type="ARBA" id="ARBA00001917"/>
    </source>
</evidence>
<dbReference type="SUPFAM" id="SSF51395">
    <property type="entry name" value="FMN-linked oxidoreductases"/>
    <property type="match status" value="1"/>
</dbReference>
<feature type="compositionally biased region" description="Low complexity" evidence="6">
    <location>
        <begin position="379"/>
        <end position="394"/>
    </location>
</feature>
<sequence>MDYNGKLVLAPMVRVGTHPMRLLAAGYGADIVYGEELVDKRVIASVRRVNAALGTVDFLDKGGEQGGRVMFRTSPSEAPRLVFQLGTSDPAAALAAAQVVCGDVACVDVNMGCPKQFSLQGGMGAALLRKPELAEDILKTLRRNLNLPVSCKIRVLDDPRDTVELARRLASCGICALAVHGRTSQQRPRDPADWGHIRTVVGALPDLPVIANGDVMSYEDAVRVRQETGAAAAMIARAAMWNASVFRPQGFLPLDVVQRQYVRLAVSWDNALPNTKNCLKEMADAPASFPGRAGGPRVLQGHEGNVAVTRVKDNTGLLGLLGLGGQPPYQEPQDASTAAVGAGCGPLHRDTAKQPASKRPQQRRQQQQREEQQQDRRQPGLQQTTGQPPQQQPQHEAHGGRQQQEQQQQQGGQQEVAATEVEAGGELGQLAEQVQPLPQPGGLDAAVGLVAVVKSASCGGPGAAANTRVAG</sequence>
<evidence type="ECO:0000313" key="9">
    <source>
        <dbReference type="Proteomes" id="UP001054857"/>
    </source>
</evidence>
<proteinExistence type="predicted"/>
<dbReference type="GO" id="GO:0050660">
    <property type="term" value="F:flavin adenine dinucleotide binding"/>
    <property type="evidence" value="ECO:0007669"/>
    <property type="project" value="InterPro"/>
</dbReference>
<feature type="compositionally biased region" description="Low complexity" evidence="6">
    <location>
        <begin position="402"/>
        <end position="424"/>
    </location>
</feature>
<evidence type="ECO:0000256" key="6">
    <source>
        <dbReference type="SAM" id="MobiDB-lite"/>
    </source>
</evidence>
<accession>A0AAD3HQ28</accession>
<comment type="caution">
    <text evidence="8">The sequence shown here is derived from an EMBL/GenBank/DDBJ whole genome shotgun (WGS) entry which is preliminary data.</text>
</comment>
<dbReference type="PANTHER" id="PTHR45936">
    <property type="entry name" value="TRNA-DIHYDROURIDINE(20) SYNTHASE [NAD(P)+]-LIKE"/>
    <property type="match status" value="1"/>
</dbReference>
<dbReference type="PROSITE" id="PS01136">
    <property type="entry name" value="UPF0034"/>
    <property type="match status" value="1"/>
</dbReference>
<evidence type="ECO:0000259" key="7">
    <source>
        <dbReference type="Pfam" id="PF01207"/>
    </source>
</evidence>
<name>A0AAD3HQ28_9CHLO</name>
<dbReference type="EMBL" id="BMAR01000032">
    <property type="protein sequence ID" value="GFR49654.1"/>
    <property type="molecule type" value="Genomic_DNA"/>
</dbReference>
<dbReference type="Proteomes" id="UP001054857">
    <property type="component" value="Unassembled WGS sequence"/>
</dbReference>
<dbReference type="Gene3D" id="3.20.20.70">
    <property type="entry name" value="Aldolase class I"/>
    <property type="match status" value="1"/>
</dbReference>
<dbReference type="InterPro" id="IPR018517">
    <property type="entry name" value="tRNA_hU_synthase_CS"/>
</dbReference>
<evidence type="ECO:0000313" key="8">
    <source>
        <dbReference type="EMBL" id="GFR49654.1"/>
    </source>
</evidence>
<comment type="cofactor">
    <cofactor evidence="1">
        <name>FMN</name>
        <dbReference type="ChEBI" id="CHEBI:58210"/>
    </cofactor>
</comment>
<dbReference type="CDD" id="cd02801">
    <property type="entry name" value="DUS_like_FMN"/>
    <property type="match status" value="1"/>
</dbReference>
<feature type="compositionally biased region" description="Basic and acidic residues" evidence="6">
    <location>
        <begin position="367"/>
        <end position="378"/>
    </location>
</feature>
<gene>
    <name evidence="8" type="ORF">Agub_g11796</name>
</gene>
<dbReference type="GO" id="GO:0005737">
    <property type="term" value="C:cytoplasm"/>
    <property type="evidence" value="ECO:0007669"/>
    <property type="project" value="TreeGrafter"/>
</dbReference>
<feature type="domain" description="DUS-like FMN-binding" evidence="7">
    <location>
        <begin position="9"/>
        <end position="248"/>
    </location>
</feature>
<dbReference type="InterPro" id="IPR052582">
    <property type="entry name" value="tRNA-DUS-like"/>
</dbReference>
<keyword evidence="4" id="KW-0819">tRNA processing</keyword>
<evidence type="ECO:0000256" key="5">
    <source>
        <dbReference type="ARBA" id="ARBA00023002"/>
    </source>
</evidence>
<organism evidence="8 9">
    <name type="scientific">Astrephomene gubernaculifera</name>
    <dbReference type="NCBI Taxonomy" id="47775"/>
    <lineage>
        <taxon>Eukaryota</taxon>
        <taxon>Viridiplantae</taxon>
        <taxon>Chlorophyta</taxon>
        <taxon>core chlorophytes</taxon>
        <taxon>Chlorophyceae</taxon>
        <taxon>CS clade</taxon>
        <taxon>Chlamydomonadales</taxon>
        <taxon>Astrephomenaceae</taxon>
        <taxon>Astrephomene</taxon>
    </lineage>
</organism>
<dbReference type="InterPro" id="IPR013785">
    <property type="entry name" value="Aldolase_TIM"/>
</dbReference>
<dbReference type="GO" id="GO:0017150">
    <property type="term" value="F:tRNA dihydrouridine synthase activity"/>
    <property type="evidence" value="ECO:0007669"/>
    <property type="project" value="InterPro"/>
</dbReference>
<dbReference type="AlphaFoldDB" id="A0AAD3HQ28"/>
<protein>
    <recommendedName>
        <fullName evidence="7">DUS-like FMN-binding domain-containing protein</fullName>
    </recommendedName>
</protein>
<evidence type="ECO:0000256" key="3">
    <source>
        <dbReference type="ARBA" id="ARBA00022643"/>
    </source>
</evidence>
<dbReference type="InterPro" id="IPR035587">
    <property type="entry name" value="DUS-like_FMN-bd"/>
</dbReference>
<feature type="region of interest" description="Disordered" evidence="6">
    <location>
        <begin position="323"/>
        <end position="443"/>
    </location>
</feature>
<keyword evidence="2" id="KW-0285">Flavoprotein</keyword>
<keyword evidence="9" id="KW-1185">Reference proteome</keyword>
<dbReference type="PANTHER" id="PTHR45936:SF1">
    <property type="entry name" value="TRNA-DIHYDROURIDINE(20) SYNTHASE [NAD(P)+]-LIKE"/>
    <property type="match status" value="1"/>
</dbReference>
<reference evidence="8 9" key="1">
    <citation type="journal article" date="2021" name="Sci. Rep.">
        <title>Genome sequencing of the multicellular alga Astrephomene provides insights into convergent evolution of germ-soma differentiation.</title>
        <authorList>
            <person name="Yamashita S."/>
            <person name="Yamamoto K."/>
            <person name="Matsuzaki R."/>
            <person name="Suzuki S."/>
            <person name="Yamaguchi H."/>
            <person name="Hirooka S."/>
            <person name="Minakuchi Y."/>
            <person name="Miyagishima S."/>
            <person name="Kawachi M."/>
            <person name="Toyoda A."/>
            <person name="Nozaki H."/>
        </authorList>
    </citation>
    <scope>NUCLEOTIDE SEQUENCE [LARGE SCALE GENOMIC DNA]</scope>
    <source>
        <strain evidence="8 9">NIES-4017</strain>
    </source>
</reference>